<feature type="region of interest" description="Disordered" evidence="1">
    <location>
        <begin position="182"/>
        <end position="225"/>
    </location>
</feature>
<dbReference type="HOGENOM" id="CLU_767508_0_0_1"/>
<protein>
    <submittedName>
        <fullName evidence="2">Uncharacterized protein</fullName>
    </submittedName>
</protein>
<feature type="region of interest" description="Disordered" evidence="1">
    <location>
        <begin position="101"/>
        <end position="151"/>
    </location>
</feature>
<evidence type="ECO:0000256" key="1">
    <source>
        <dbReference type="SAM" id="MobiDB-lite"/>
    </source>
</evidence>
<dbReference type="EMBL" id="KL198010">
    <property type="protein sequence ID" value="KDQ25171.1"/>
    <property type="molecule type" value="Genomic_DNA"/>
</dbReference>
<dbReference type="VEuPathDB" id="FungiDB:PLEOSDRAFT_1084828"/>
<feature type="compositionally biased region" description="Basic and acidic residues" evidence="1">
    <location>
        <begin position="201"/>
        <end position="211"/>
    </location>
</feature>
<dbReference type="AlphaFoldDB" id="A0A067NNI3"/>
<dbReference type="InParanoid" id="A0A067NNI3"/>
<accession>A0A067NNI3</accession>
<evidence type="ECO:0000313" key="2">
    <source>
        <dbReference type="EMBL" id="KDQ25171.1"/>
    </source>
</evidence>
<feature type="region of interest" description="Disordered" evidence="1">
    <location>
        <begin position="1"/>
        <end position="22"/>
    </location>
</feature>
<organism evidence="2 3">
    <name type="scientific">Pleurotus ostreatus (strain PC15)</name>
    <name type="common">Oyster mushroom</name>
    <dbReference type="NCBI Taxonomy" id="1137138"/>
    <lineage>
        <taxon>Eukaryota</taxon>
        <taxon>Fungi</taxon>
        <taxon>Dikarya</taxon>
        <taxon>Basidiomycota</taxon>
        <taxon>Agaricomycotina</taxon>
        <taxon>Agaricomycetes</taxon>
        <taxon>Agaricomycetidae</taxon>
        <taxon>Agaricales</taxon>
        <taxon>Pleurotineae</taxon>
        <taxon>Pleurotaceae</taxon>
        <taxon>Pleurotus</taxon>
    </lineage>
</organism>
<dbReference type="Proteomes" id="UP000027073">
    <property type="component" value="Unassembled WGS sequence"/>
</dbReference>
<sequence length="361" mass="39182">MPSIDLGGDSRCQGKSGSKGWACPRRKVDRSWLAQPINPQSAHGARLLAKAFTMLGRGAAGMHRCLVPPLCGGGGGGNANAIRRLQGDEILFTAGATREGEDIDKRVTEDPPPRVGPPRNVEWRHRSVGRIPAHETSQPTNPPPPPPEEEASKATYALADFASSESSLLRISSRLTLTQLRAQASPLHAPTSTLQPPRSMPMHDHDPDAQHRTRTPGVLQSSSPPSSVPFIVNRGYLLITTGWLVAIVSFRAVQRKTRPQAIDGSTRELIEHSTGKLGMMSSGDSDSLPIFILECIRRGGRLNPGGGGRATATAEGLLDDEWRTGVWSCVRSMDTDTRTRHPSDEDERREVDCRPDIEFPI</sequence>
<gene>
    <name evidence="2" type="ORF">PLEOSDRAFT_1084828</name>
</gene>
<evidence type="ECO:0000313" key="3">
    <source>
        <dbReference type="Proteomes" id="UP000027073"/>
    </source>
</evidence>
<reference evidence="3" key="1">
    <citation type="journal article" date="2014" name="Proc. Natl. Acad. Sci. U.S.A.">
        <title>Extensive sampling of basidiomycete genomes demonstrates inadequacy of the white-rot/brown-rot paradigm for wood decay fungi.</title>
        <authorList>
            <person name="Riley R."/>
            <person name="Salamov A.A."/>
            <person name="Brown D.W."/>
            <person name="Nagy L.G."/>
            <person name="Floudas D."/>
            <person name="Held B.W."/>
            <person name="Levasseur A."/>
            <person name="Lombard V."/>
            <person name="Morin E."/>
            <person name="Otillar R."/>
            <person name="Lindquist E.A."/>
            <person name="Sun H."/>
            <person name="LaButti K.M."/>
            <person name="Schmutz J."/>
            <person name="Jabbour D."/>
            <person name="Luo H."/>
            <person name="Baker S.E."/>
            <person name="Pisabarro A.G."/>
            <person name="Walton J.D."/>
            <person name="Blanchette R.A."/>
            <person name="Henrissat B."/>
            <person name="Martin F."/>
            <person name="Cullen D."/>
            <person name="Hibbett D.S."/>
            <person name="Grigoriev I.V."/>
        </authorList>
    </citation>
    <scope>NUCLEOTIDE SEQUENCE [LARGE SCALE GENOMIC DNA]</scope>
    <source>
        <strain evidence="3">PC15</strain>
    </source>
</reference>
<proteinExistence type="predicted"/>
<feature type="compositionally biased region" description="Basic and acidic residues" evidence="1">
    <location>
        <begin position="101"/>
        <end position="112"/>
    </location>
</feature>
<name>A0A067NNI3_PLEO1</name>